<dbReference type="SFLD" id="SFLDG00301">
    <property type="entry name" value="RuBisCO-like_proteins"/>
    <property type="match status" value="1"/>
</dbReference>
<dbReference type="SUPFAM" id="SSF51649">
    <property type="entry name" value="RuBisCo, C-terminal domain"/>
    <property type="match status" value="1"/>
</dbReference>
<protein>
    <submittedName>
        <fullName evidence="8">Ribulose 1,5-bisphosphate carboxylase large subunit</fullName>
    </submittedName>
</protein>
<evidence type="ECO:0000256" key="2">
    <source>
        <dbReference type="ARBA" id="ARBA00022842"/>
    </source>
</evidence>
<dbReference type="InterPro" id="IPR017443">
    <property type="entry name" value="RuBisCO_lsu_fd_N"/>
</dbReference>
<dbReference type="InterPro" id="IPR036376">
    <property type="entry name" value="RuBisCO_lsu_C_sf"/>
</dbReference>
<keyword evidence="9" id="KW-1185">Reference proteome</keyword>
<evidence type="ECO:0000256" key="5">
    <source>
        <dbReference type="RuleBase" id="RU003834"/>
    </source>
</evidence>
<evidence type="ECO:0000313" key="9">
    <source>
        <dbReference type="Proteomes" id="UP000282654"/>
    </source>
</evidence>
<evidence type="ECO:0000256" key="4">
    <source>
        <dbReference type="ARBA" id="ARBA00023239"/>
    </source>
</evidence>
<keyword evidence="3" id="KW-0560">Oxidoreductase</keyword>
<dbReference type="Pfam" id="PF00016">
    <property type="entry name" value="RuBisCO_large"/>
    <property type="match status" value="1"/>
</dbReference>
<dbReference type="NCBIfam" id="TIGR03326">
    <property type="entry name" value="rubisco_III"/>
    <property type="match status" value="1"/>
</dbReference>
<organism evidence="8 9">
    <name type="scientific">Thermodesulfitimonas autotrophica</name>
    <dbReference type="NCBI Taxonomy" id="1894989"/>
    <lineage>
        <taxon>Bacteria</taxon>
        <taxon>Bacillati</taxon>
        <taxon>Bacillota</taxon>
        <taxon>Clostridia</taxon>
        <taxon>Thermoanaerobacterales</taxon>
        <taxon>Thermoanaerobacteraceae</taxon>
        <taxon>Thermodesulfitimonas</taxon>
    </lineage>
</organism>
<dbReference type="SUPFAM" id="SSF54966">
    <property type="entry name" value="RuBisCO, large subunit, small (N-terminal) domain"/>
    <property type="match status" value="1"/>
</dbReference>
<reference evidence="8 9" key="1">
    <citation type="submission" date="2018-11" db="EMBL/GenBank/DDBJ databases">
        <title>Genomic Encyclopedia of Type Strains, Phase IV (KMG-IV): sequencing the most valuable type-strain genomes for metagenomic binning, comparative biology and taxonomic classification.</title>
        <authorList>
            <person name="Goeker M."/>
        </authorList>
    </citation>
    <scope>NUCLEOTIDE SEQUENCE [LARGE SCALE GENOMIC DNA]</scope>
    <source>
        <strain evidence="8 9">DSM 102936</strain>
    </source>
</reference>
<dbReference type="EMBL" id="RKRE01000002">
    <property type="protein sequence ID" value="RPF46839.1"/>
    <property type="molecule type" value="Genomic_DNA"/>
</dbReference>
<evidence type="ECO:0000256" key="1">
    <source>
        <dbReference type="ARBA" id="ARBA00022723"/>
    </source>
</evidence>
<evidence type="ECO:0000313" key="8">
    <source>
        <dbReference type="EMBL" id="RPF46839.1"/>
    </source>
</evidence>
<feature type="domain" description="Ribulose bisphosphate carboxylase large subunit ferrodoxin-like N-terminal" evidence="7">
    <location>
        <begin position="5"/>
        <end position="119"/>
    </location>
</feature>
<evidence type="ECO:0000256" key="3">
    <source>
        <dbReference type="ARBA" id="ARBA00023002"/>
    </source>
</evidence>
<dbReference type="GO" id="GO:0016984">
    <property type="term" value="F:ribulose-bisphosphate carboxylase activity"/>
    <property type="evidence" value="ECO:0007669"/>
    <property type="project" value="InterPro"/>
</dbReference>
<proteinExistence type="inferred from homology"/>
<dbReference type="Gene3D" id="3.30.70.150">
    <property type="entry name" value="RuBisCO large subunit, N-terminal domain"/>
    <property type="match status" value="1"/>
</dbReference>
<gene>
    <name evidence="8" type="ORF">EDD75_1099</name>
</gene>
<dbReference type="PANTHER" id="PTHR42704">
    <property type="entry name" value="RIBULOSE BISPHOSPHATE CARBOXYLASE"/>
    <property type="match status" value="1"/>
</dbReference>
<dbReference type="AlphaFoldDB" id="A0A3N5AP04"/>
<dbReference type="NCBIfam" id="NF003252">
    <property type="entry name" value="PRK04208.1"/>
    <property type="match status" value="1"/>
</dbReference>
<dbReference type="InterPro" id="IPR000685">
    <property type="entry name" value="RuBisCO_lsu_C"/>
</dbReference>
<dbReference type="HAMAP" id="MF_01133">
    <property type="entry name" value="RuBisCO_L_type3"/>
    <property type="match status" value="1"/>
</dbReference>
<dbReference type="GO" id="GO:0000287">
    <property type="term" value="F:magnesium ion binding"/>
    <property type="evidence" value="ECO:0007669"/>
    <property type="project" value="InterPro"/>
</dbReference>
<dbReference type="Pfam" id="PF02788">
    <property type="entry name" value="RuBisCO_large_N"/>
    <property type="match status" value="1"/>
</dbReference>
<dbReference type="GO" id="GO:0016491">
    <property type="term" value="F:oxidoreductase activity"/>
    <property type="evidence" value="ECO:0007669"/>
    <property type="project" value="UniProtKB-KW"/>
</dbReference>
<name>A0A3N5AP04_9THEO</name>
<dbReference type="PANTHER" id="PTHR42704:SF17">
    <property type="entry name" value="RIBULOSE BISPHOSPHATE CARBOXYLASE LARGE CHAIN"/>
    <property type="match status" value="1"/>
</dbReference>
<dbReference type="RefSeq" id="WP_123929203.1">
    <property type="nucleotide sequence ID" value="NZ_RKRE01000002.1"/>
</dbReference>
<feature type="domain" description="Ribulose bisphosphate carboxylase large subunit C-terminal" evidence="6">
    <location>
        <begin position="129"/>
        <end position="422"/>
    </location>
</feature>
<dbReference type="Gene3D" id="3.20.20.110">
    <property type="entry name" value="Ribulose bisphosphate carboxylase, large subunit, C-terminal domain"/>
    <property type="match status" value="1"/>
</dbReference>
<comment type="similarity">
    <text evidence="5">Belongs to the RuBisCO large chain family.</text>
</comment>
<sequence length="425" mass="45028">MRYRDFLSLDYLPGPNDCLASFYVEPAVGVDIFEAAGAVASESSIGTWTESLCTLSTRIWEDLRARVCRIEGNTVTIAYPAALFEPGNIPQFLSSVAGNVFGMKAVENLRLNDIYLPPALVSGPGPAFGVAGVREVLGIKDRPLVGTIVKPKLGLTPKEQAEVVYEAFVGGVDIVKDDENLTSQSFSPFEERVKRCLEARARAEAATGEKKAYLPNVTGDTETMLRRAVMVKREGGRYVMVDIVTTGFAGLLSLRRADLGLVIHAHRAMYASFARNKRHGISMLVLAKLARLAGVDQLHIGTVVGKMEGDREEVLACHRALGNQTGAAPGAGSALPPQDWQGIKPVLAVASGGLHPGHVPDLVGIFGHDVLLQFGGGVHGHPKGTRAGAQAVREAVEAVVAGTSLAAAAESQEALRAALSCWGGM</sequence>
<evidence type="ECO:0000259" key="7">
    <source>
        <dbReference type="Pfam" id="PF02788"/>
    </source>
</evidence>
<comment type="caution">
    <text evidence="8">The sequence shown here is derived from an EMBL/GenBank/DDBJ whole genome shotgun (WGS) entry which is preliminary data.</text>
</comment>
<dbReference type="GO" id="GO:0015977">
    <property type="term" value="P:carbon fixation"/>
    <property type="evidence" value="ECO:0007669"/>
    <property type="project" value="InterPro"/>
</dbReference>
<keyword evidence="4" id="KW-0456">Lyase</keyword>
<dbReference type="SFLD" id="SFLDS00014">
    <property type="entry name" value="RuBisCO"/>
    <property type="match status" value="1"/>
</dbReference>
<dbReference type="Proteomes" id="UP000282654">
    <property type="component" value="Unassembled WGS sequence"/>
</dbReference>
<accession>A0A3N5AP04</accession>
<dbReference type="OrthoDB" id="9770811at2"/>
<keyword evidence="2" id="KW-0460">Magnesium</keyword>
<dbReference type="InterPro" id="IPR033966">
    <property type="entry name" value="RuBisCO"/>
</dbReference>
<dbReference type="InterPro" id="IPR017712">
    <property type="entry name" value="RuBisCO_III"/>
</dbReference>
<dbReference type="InterPro" id="IPR036422">
    <property type="entry name" value="RuBisCO_lsu_N_sf"/>
</dbReference>
<keyword evidence="1" id="KW-0479">Metal-binding</keyword>
<evidence type="ECO:0000259" key="6">
    <source>
        <dbReference type="Pfam" id="PF00016"/>
    </source>
</evidence>